<comment type="cofactor">
    <cofactor evidence="1 8">
        <name>FAD</name>
        <dbReference type="ChEBI" id="CHEBI:57692"/>
    </cofactor>
</comment>
<dbReference type="RefSeq" id="WP_277731760.1">
    <property type="nucleotide sequence ID" value="NZ_CP120733.1"/>
</dbReference>
<proteinExistence type="inferred from homology"/>
<keyword evidence="10" id="KW-1185">Reference proteome</keyword>
<keyword evidence="4 8" id="KW-0285">Flavoprotein</keyword>
<accession>A0ABY8EDE8</accession>
<comment type="catalytic activity">
    <reaction evidence="7">
        <text>(6S)-5-methyl-5,6,7,8-tetrahydrofolate + NAD(+) = (6R)-5,10-methylene-5,6,7,8-tetrahydrofolate + NADH + H(+)</text>
        <dbReference type="Rhea" id="RHEA:19821"/>
        <dbReference type="ChEBI" id="CHEBI:15378"/>
        <dbReference type="ChEBI" id="CHEBI:15636"/>
        <dbReference type="ChEBI" id="CHEBI:18608"/>
        <dbReference type="ChEBI" id="CHEBI:57540"/>
        <dbReference type="ChEBI" id="CHEBI:57945"/>
        <dbReference type="EC" id="1.5.1.54"/>
    </reaction>
    <physiologicalReaction direction="right-to-left" evidence="7">
        <dbReference type="Rhea" id="RHEA:19823"/>
    </physiologicalReaction>
</comment>
<keyword evidence="6 8" id="KW-0560">Oxidoreductase</keyword>
<name>A0ABY8EDE8_9FIRM</name>
<evidence type="ECO:0000313" key="9">
    <source>
        <dbReference type="EMBL" id="WFD09809.1"/>
    </source>
</evidence>
<organism evidence="9 10">
    <name type="scientific">Tepidibacter hydrothermalis</name>
    <dbReference type="NCBI Taxonomy" id="3036126"/>
    <lineage>
        <taxon>Bacteria</taxon>
        <taxon>Bacillati</taxon>
        <taxon>Bacillota</taxon>
        <taxon>Clostridia</taxon>
        <taxon>Peptostreptococcales</taxon>
        <taxon>Peptostreptococcaceae</taxon>
        <taxon>Tepidibacter</taxon>
    </lineage>
</organism>
<evidence type="ECO:0000256" key="1">
    <source>
        <dbReference type="ARBA" id="ARBA00001974"/>
    </source>
</evidence>
<gene>
    <name evidence="9" type="ORF">P4S50_15630</name>
</gene>
<dbReference type="GO" id="GO:0004489">
    <property type="term" value="F:methylenetetrahydrofolate reductase [NAD(P)H] activity"/>
    <property type="evidence" value="ECO:0007669"/>
    <property type="project" value="UniProtKB-EC"/>
</dbReference>
<dbReference type="PANTHER" id="PTHR45754">
    <property type="entry name" value="METHYLENETETRAHYDROFOLATE REDUCTASE"/>
    <property type="match status" value="1"/>
</dbReference>
<evidence type="ECO:0000256" key="4">
    <source>
        <dbReference type="ARBA" id="ARBA00022630"/>
    </source>
</evidence>
<evidence type="ECO:0000256" key="7">
    <source>
        <dbReference type="ARBA" id="ARBA00048628"/>
    </source>
</evidence>
<sequence length="285" mass="31975">MKKLREKIKQNQFVTTIEIEPPKSGSSDSEIARIQKLAKLIDGVNIPDNPMANMRMSPISLGSIIQSKLDLEVIFHFACRDRNILSIQSELLGANALGVKNILTLTGDKPDIGDHKDATGVFDIDSIGLTQVVSKLNNGFDFSGNKLEEKTDFFIGGVVNPCSDDLEKELDKFHQKIERGVNFFQTQPVFDIEKLEKFTKKVEHIDIPILYGLMPLKSVKFANYLNKNVPGIDIPQNLIDRLEKGGKQETLNILKETYSNIKGMSKGIHIFPMKDYDLTLELLQG</sequence>
<evidence type="ECO:0000256" key="6">
    <source>
        <dbReference type="ARBA" id="ARBA00023002"/>
    </source>
</evidence>
<dbReference type="Proteomes" id="UP001222800">
    <property type="component" value="Chromosome"/>
</dbReference>
<evidence type="ECO:0000256" key="8">
    <source>
        <dbReference type="RuleBase" id="RU003862"/>
    </source>
</evidence>
<dbReference type="EMBL" id="CP120733">
    <property type="protein sequence ID" value="WFD09809.1"/>
    <property type="molecule type" value="Genomic_DNA"/>
</dbReference>
<comment type="pathway">
    <text evidence="2 8">One-carbon metabolism; tetrahydrofolate interconversion.</text>
</comment>
<evidence type="ECO:0000313" key="10">
    <source>
        <dbReference type="Proteomes" id="UP001222800"/>
    </source>
</evidence>
<dbReference type="Gene3D" id="3.20.20.220">
    <property type="match status" value="1"/>
</dbReference>
<dbReference type="InterPro" id="IPR029041">
    <property type="entry name" value="FAD-linked_oxidoreductase-like"/>
</dbReference>
<dbReference type="SUPFAM" id="SSF51730">
    <property type="entry name" value="FAD-linked oxidoreductase"/>
    <property type="match status" value="1"/>
</dbReference>
<dbReference type="CDD" id="cd00537">
    <property type="entry name" value="MTHFR"/>
    <property type="match status" value="1"/>
</dbReference>
<dbReference type="InterPro" id="IPR003171">
    <property type="entry name" value="Mehydrof_redctse-like"/>
</dbReference>
<evidence type="ECO:0000256" key="2">
    <source>
        <dbReference type="ARBA" id="ARBA00004777"/>
    </source>
</evidence>
<dbReference type="PANTHER" id="PTHR45754:SF3">
    <property type="entry name" value="METHYLENETETRAHYDROFOLATE REDUCTASE (NADPH)"/>
    <property type="match status" value="1"/>
</dbReference>
<comment type="similarity">
    <text evidence="3 8">Belongs to the methylenetetrahydrofolate reductase family.</text>
</comment>
<dbReference type="Pfam" id="PF02219">
    <property type="entry name" value="MTHFR"/>
    <property type="match status" value="1"/>
</dbReference>
<protein>
    <recommendedName>
        <fullName evidence="8">Methylenetetrahydrofolate reductase</fullName>
    </recommendedName>
</protein>
<reference evidence="9 10" key="1">
    <citation type="submission" date="2023-03" db="EMBL/GenBank/DDBJ databases">
        <title>Complete genome sequence of Tepidibacter sp. SWIR-1, isolated from a deep-sea hydrothermal vent.</title>
        <authorList>
            <person name="Li X."/>
        </authorList>
    </citation>
    <scope>NUCLEOTIDE SEQUENCE [LARGE SCALE GENOMIC DNA]</scope>
    <source>
        <strain evidence="9 10">SWIR-1</strain>
    </source>
</reference>
<evidence type="ECO:0000256" key="5">
    <source>
        <dbReference type="ARBA" id="ARBA00022827"/>
    </source>
</evidence>
<evidence type="ECO:0000256" key="3">
    <source>
        <dbReference type="ARBA" id="ARBA00006743"/>
    </source>
</evidence>
<keyword evidence="5 8" id="KW-0274">FAD</keyword>